<comment type="caution">
    <text evidence="13">The sequence shown here is derived from an EMBL/GenBank/DDBJ whole genome shotgun (WGS) entry which is preliminary data.</text>
</comment>
<comment type="caution">
    <text evidence="10">Lacks conserved residue(s) required for the propagation of feature annotation.</text>
</comment>
<dbReference type="Proteomes" id="UP000779508">
    <property type="component" value="Unassembled WGS sequence"/>
</dbReference>
<evidence type="ECO:0000256" key="3">
    <source>
        <dbReference type="ARBA" id="ARBA00022605"/>
    </source>
</evidence>
<feature type="domain" description="Tetrahydrofolate dehydrogenase/cyclohydrolase catalytic" evidence="11">
    <location>
        <begin position="5"/>
        <end position="119"/>
    </location>
</feature>
<keyword evidence="5 10" id="KW-0378">Hydrolase</keyword>
<dbReference type="PANTHER" id="PTHR48099">
    <property type="entry name" value="C-1-TETRAHYDROFOLATE SYNTHASE, CYTOPLASMIC-RELATED"/>
    <property type="match status" value="1"/>
</dbReference>
<dbReference type="PANTHER" id="PTHR48099:SF5">
    <property type="entry name" value="C-1-TETRAHYDROFOLATE SYNTHASE, CYTOPLASMIC"/>
    <property type="match status" value="1"/>
</dbReference>
<dbReference type="CDD" id="cd01080">
    <property type="entry name" value="NAD_bind_m-THF_DH_Cyclohyd"/>
    <property type="match status" value="1"/>
</dbReference>
<evidence type="ECO:0000313" key="13">
    <source>
        <dbReference type="EMBL" id="MBU5676033.1"/>
    </source>
</evidence>
<comment type="catalytic activity">
    <reaction evidence="10">
        <text>(6R)-5,10-methenyltetrahydrofolate + H2O = (6R)-10-formyltetrahydrofolate + H(+)</text>
        <dbReference type="Rhea" id="RHEA:23700"/>
        <dbReference type="ChEBI" id="CHEBI:15377"/>
        <dbReference type="ChEBI" id="CHEBI:15378"/>
        <dbReference type="ChEBI" id="CHEBI:57455"/>
        <dbReference type="ChEBI" id="CHEBI:195366"/>
        <dbReference type="EC" id="3.5.4.9"/>
    </reaction>
</comment>
<keyword evidence="3 10" id="KW-0028">Amino-acid biosynthesis</keyword>
<dbReference type="EC" id="1.5.1.5" evidence="10"/>
<evidence type="ECO:0000259" key="12">
    <source>
        <dbReference type="Pfam" id="PF02882"/>
    </source>
</evidence>
<dbReference type="EC" id="3.5.4.9" evidence="10"/>
<comment type="catalytic activity">
    <reaction evidence="10">
        <text>(6R)-5,10-methylene-5,6,7,8-tetrahydrofolate + NADP(+) = (6R)-5,10-methenyltetrahydrofolate + NADPH</text>
        <dbReference type="Rhea" id="RHEA:22812"/>
        <dbReference type="ChEBI" id="CHEBI:15636"/>
        <dbReference type="ChEBI" id="CHEBI:57455"/>
        <dbReference type="ChEBI" id="CHEBI:57783"/>
        <dbReference type="ChEBI" id="CHEBI:58349"/>
        <dbReference type="EC" id="1.5.1.5"/>
    </reaction>
</comment>
<accession>A0ABS6G308</accession>
<evidence type="ECO:0000256" key="5">
    <source>
        <dbReference type="ARBA" id="ARBA00022801"/>
    </source>
</evidence>
<dbReference type="Pfam" id="PF00763">
    <property type="entry name" value="THF_DHG_CYH"/>
    <property type="match status" value="1"/>
</dbReference>
<dbReference type="InterPro" id="IPR020630">
    <property type="entry name" value="THF_DH/CycHdrlase_cat_dom"/>
</dbReference>
<keyword evidence="8 10" id="KW-0486">Methionine biosynthesis</keyword>
<dbReference type="Pfam" id="PF02882">
    <property type="entry name" value="THF_DHG_CYH_C"/>
    <property type="match status" value="1"/>
</dbReference>
<evidence type="ECO:0000256" key="9">
    <source>
        <dbReference type="ARBA" id="ARBA00023268"/>
    </source>
</evidence>
<keyword evidence="7 10" id="KW-0560">Oxidoreductase</keyword>
<dbReference type="RefSeq" id="WP_216415515.1">
    <property type="nucleotide sequence ID" value="NZ_JAHLQK010000002.1"/>
</dbReference>
<comment type="subunit">
    <text evidence="10">Homodimer.</text>
</comment>
<gene>
    <name evidence="10" type="primary">folD</name>
    <name evidence="13" type="ORF">KQI88_06360</name>
</gene>
<comment type="function">
    <text evidence="10">Catalyzes the oxidation of 5,10-methylenetetrahydrofolate to 5,10-methenyltetrahydrofolate and then the hydrolysis of 5,10-methenyltetrahydrofolate to 10-formyltetrahydrofolate.</text>
</comment>
<evidence type="ECO:0000256" key="8">
    <source>
        <dbReference type="ARBA" id="ARBA00023167"/>
    </source>
</evidence>
<evidence type="ECO:0000259" key="11">
    <source>
        <dbReference type="Pfam" id="PF00763"/>
    </source>
</evidence>
<dbReference type="EMBL" id="JAHLQK010000002">
    <property type="protein sequence ID" value="MBU5676033.1"/>
    <property type="molecule type" value="Genomic_DNA"/>
</dbReference>
<comment type="pathway">
    <text evidence="1 10">One-carbon metabolism; tetrahydrofolate interconversion.</text>
</comment>
<sequence length="284" mass="31079">MSTLLKGKAVADNISEDLIKEVEILKEKEITPKLAIIRVGARPDDLAYERGALNRCAKVGVETEVKELPEDITQEDFIKELRKINNDTNIHGILVFRPLPKHLNEEVIKYEIVPEKDVDCFSPINAAKLLEGDDTGFPPCTPMAVIEILKHYQVPMEGKKAVVLGRSMVVGKPAALLLLKENATVTICHSRTRELSKVTQEGDILVAAIGKGKFVKEDFVKEGAVVIDVGINVDEEGNLHGDVDFDQCEKKASMITPVPGGVGSVTTSILAKHVIKACKLQNNL</sequence>
<dbReference type="InterPro" id="IPR020631">
    <property type="entry name" value="THF_DH/CycHdrlase_NAD-bd_dom"/>
</dbReference>
<dbReference type="HAMAP" id="MF_01576">
    <property type="entry name" value="THF_DHG_CYH"/>
    <property type="match status" value="1"/>
</dbReference>
<organism evidence="13 14">
    <name type="scientific">Alkaliphilus flagellatus</name>
    <dbReference type="NCBI Taxonomy" id="2841507"/>
    <lineage>
        <taxon>Bacteria</taxon>
        <taxon>Bacillati</taxon>
        <taxon>Bacillota</taxon>
        <taxon>Clostridia</taxon>
        <taxon>Peptostreptococcales</taxon>
        <taxon>Natronincolaceae</taxon>
        <taxon>Alkaliphilus</taxon>
    </lineage>
</organism>
<evidence type="ECO:0000256" key="10">
    <source>
        <dbReference type="HAMAP-Rule" id="MF_01576"/>
    </source>
</evidence>
<keyword evidence="2 10" id="KW-0554">One-carbon metabolism</keyword>
<feature type="binding site" evidence="10">
    <location>
        <begin position="165"/>
        <end position="167"/>
    </location>
    <ligand>
        <name>NADP(+)</name>
        <dbReference type="ChEBI" id="CHEBI:58349"/>
    </ligand>
</feature>
<evidence type="ECO:0000256" key="2">
    <source>
        <dbReference type="ARBA" id="ARBA00022563"/>
    </source>
</evidence>
<evidence type="ECO:0000256" key="6">
    <source>
        <dbReference type="ARBA" id="ARBA00022857"/>
    </source>
</evidence>
<dbReference type="InterPro" id="IPR000672">
    <property type="entry name" value="THF_DH/CycHdrlase"/>
</dbReference>
<evidence type="ECO:0000313" key="14">
    <source>
        <dbReference type="Proteomes" id="UP000779508"/>
    </source>
</evidence>
<comment type="similarity">
    <text evidence="10">Belongs to the tetrahydrofolate dehydrogenase/cyclohydrolase family.</text>
</comment>
<feature type="binding site" evidence="10">
    <location>
        <position position="231"/>
    </location>
    <ligand>
        <name>NADP(+)</name>
        <dbReference type="ChEBI" id="CHEBI:58349"/>
    </ligand>
</feature>
<keyword evidence="4 10" id="KW-0658">Purine biosynthesis</keyword>
<proteinExistence type="inferred from homology"/>
<evidence type="ECO:0000256" key="4">
    <source>
        <dbReference type="ARBA" id="ARBA00022755"/>
    </source>
</evidence>
<evidence type="ECO:0000256" key="1">
    <source>
        <dbReference type="ARBA" id="ARBA00004777"/>
    </source>
</evidence>
<keyword evidence="9 10" id="KW-0511">Multifunctional enzyme</keyword>
<keyword evidence="10" id="KW-0368">Histidine biosynthesis</keyword>
<protein>
    <recommendedName>
        <fullName evidence="10">Bifunctional protein FolD</fullName>
    </recommendedName>
    <domain>
        <recommendedName>
            <fullName evidence="10">Methylenetetrahydrofolate dehydrogenase</fullName>
            <ecNumber evidence="10">1.5.1.5</ecNumber>
        </recommendedName>
    </domain>
    <domain>
        <recommendedName>
            <fullName evidence="10">Methenyltetrahydrofolate cyclohydrolase</fullName>
            <ecNumber evidence="10">3.5.4.9</ecNumber>
        </recommendedName>
    </domain>
</protein>
<feature type="domain" description="Tetrahydrofolate dehydrogenase/cyclohydrolase NAD(P)-binding" evidence="12">
    <location>
        <begin position="139"/>
        <end position="281"/>
    </location>
</feature>
<keyword evidence="6 10" id="KW-0521">NADP</keyword>
<evidence type="ECO:0000256" key="7">
    <source>
        <dbReference type="ARBA" id="ARBA00023002"/>
    </source>
</evidence>
<reference evidence="13 14" key="1">
    <citation type="submission" date="2021-06" db="EMBL/GenBank/DDBJ databases">
        <authorList>
            <person name="Sun Q."/>
            <person name="Li D."/>
        </authorList>
    </citation>
    <scope>NUCLEOTIDE SEQUENCE [LARGE SCALE GENOMIC DNA]</scope>
    <source>
        <strain evidence="13 14">MSJ-5</strain>
    </source>
</reference>
<name>A0ABS6G308_9FIRM</name>
<keyword evidence="14" id="KW-1185">Reference proteome</keyword>